<keyword evidence="3" id="KW-1185">Reference proteome</keyword>
<feature type="transmembrane region" description="Helical" evidence="1">
    <location>
        <begin position="32"/>
        <end position="59"/>
    </location>
</feature>
<gene>
    <name evidence="2" type="ORF">BN996_00503</name>
</gene>
<accession>A0A0D6JN63</accession>
<feature type="transmembrane region" description="Helical" evidence="1">
    <location>
        <begin position="190"/>
        <end position="211"/>
    </location>
</feature>
<keyword evidence="1" id="KW-0472">Membrane</keyword>
<proteinExistence type="predicted"/>
<evidence type="ECO:0000313" key="2">
    <source>
        <dbReference type="EMBL" id="CQR49048.1"/>
    </source>
</evidence>
<feature type="transmembrane region" description="Helical" evidence="1">
    <location>
        <begin position="157"/>
        <end position="178"/>
    </location>
</feature>
<name>A0A0D6JN63_9EURY</name>
<feature type="transmembrane region" description="Helical" evidence="1">
    <location>
        <begin position="242"/>
        <end position="265"/>
    </location>
</feature>
<dbReference type="AlphaFoldDB" id="A0A0D6JN63"/>
<sequence>MTPDDRIQVYFEKDQAEVLNRQLEQYRHNEQIALRLIVSLGVTTGVSVLSSLTSLVLSVPEISGIINTLWGSGAGFETQSNVLVGAIFSFVSLFLFFYALGKFWMVLSTDNPVPLLGNEPFRSDGINLRKDEYGTEYRLYLSKNSQLLNQQSRLINAGYFLASVAVVSLIIGLVFLSSGRLLSTSDIGELNFIITIVSVFGISFLTSLLIVERLQRERNPNERNPDFHITGSNPELVRTIPLLAPLLVIIAPGILLILANAMLWWENNQAAIGFPLLNLFTKYGVAQVTIVAGVLFGVGSPLLVRVVRTGIKALSS</sequence>
<dbReference type="EMBL" id="CSTE01000001">
    <property type="protein sequence ID" value="CQR49048.1"/>
    <property type="molecule type" value="Genomic_DNA"/>
</dbReference>
<reference evidence="3" key="1">
    <citation type="submission" date="2015-03" db="EMBL/GenBank/DDBJ databases">
        <authorList>
            <person name="Urmite Genomes"/>
        </authorList>
    </citation>
    <scope>NUCLEOTIDE SEQUENCE [LARGE SCALE GENOMIC DNA]</scope>
    <source>
        <strain evidence="3">Arc-Hr</strain>
    </source>
</reference>
<keyword evidence="1" id="KW-1133">Transmembrane helix</keyword>
<protein>
    <submittedName>
        <fullName evidence="2">Uncharacterized protein</fullName>
    </submittedName>
</protein>
<evidence type="ECO:0000256" key="1">
    <source>
        <dbReference type="SAM" id="Phobius"/>
    </source>
</evidence>
<dbReference type="Proteomes" id="UP000198902">
    <property type="component" value="Unassembled WGS sequence"/>
</dbReference>
<feature type="transmembrane region" description="Helical" evidence="1">
    <location>
        <begin position="79"/>
        <end position="100"/>
    </location>
</feature>
<dbReference type="RefSeq" id="WP_139043096.1">
    <property type="nucleotide sequence ID" value="NZ_CABLRR010000001.1"/>
</dbReference>
<feature type="transmembrane region" description="Helical" evidence="1">
    <location>
        <begin position="285"/>
        <end position="307"/>
    </location>
</feature>
<evidence type="ECO:0000313" key="3">
    <source>
        <dbReference type="Proteomes" id="UP000198902"/>
    </source>
</evidence>
<organism evidence="2 3">
    <name type="scientific">Haloferax massiliensis</name>
    <dbReference type="NCBI Taxonomy" id="1476858"/>
    <lineage>
        <taxon>Archaea</taxon>
        <taxon>Methanobacteriati</taxon>
        <taxon>Methanobacteriota</taxon>
        <taxon>Stenosarchaea group</taxon>
        <taxon>Halobacteria</taxon>
        <taxon>Halobacteriales</taxon>
        <taxon>Haloferacaceae</taxon>
        <taxon>Haloferax</taxon>
    </lineage>
</organism>
<keyword evidence="1" id="KW-0812">Transmembrane</keyword>